<accession>A0A822BZ63</accession>
<evidence type="ECO:0000313" key="1">
    <source>
        <dbReference type="EMBL" id="CAF5023063.1"/>
    </source>
</evidence>
<protein>
    <submittedName>
        <fullName evidence="1">Uncharacterized protein</fullName>
    </submittedName>
</protein>
<organism evidence="1 2">
    <name type="scientific">Rotaria socialis</name>
    <dbReference type="NCBI Taxonomy" id="392032"/>
    <lineage>
        <taxon>Eukaryota</taxon>
        <taxon>Metazoa</taxon>
        <taxon>Spiralia</taxon>
        <taxon>Gnathifera</taxon>
        <taxon>Rotifera</taxon>
        <taxon>Eurotatoria</taxon>
        <taxon>Bdelloidea</taxon>
        <taxon>Philodinida</taxon>
        <taxon>Philodinidae</taxon>
        <taxon>Rotaria</taxon>
    </lineage>
</organism>
<dbReference type="EMBL" id="CAJOBR010039744">
    <property type="protein sequence ID" value="CAF5023063.1"/>
    <property type="molecule type" value="Genomic_DNA"/>
</dbReference>
<dbReference type="AlphaFoldDB" id="A0A822BZ63"/>
<evidence type="ECO:0000313" key="2">
    <source>
        <dbReference type="Proteomes" id="UP000663848"/>
    </source>
</evidence>
<dbReference type="Proteomes" id="UP000663848">
    <property type="component" value="Unassembled WGS sequence"/>
</dbReference>
<proteinExistence type="predicted"/>
<reference evidence="1" key="1">
    <citation type="submission" date="2021-02" db="EMBL/GenBank/DDBJ databases">
        <authorList>
            <person name="Nowell W R."/>
        </authorList>
    </citation>
    <scope>NUCLEOTIDE SEQUENCE</scope>
</reference>
<comment type="caution">
    <text evidence="1">The sequence shown here is derived from an EMBL/GenBank/DDBJ whole genome shotgun (WGS) entry which is preliminary data.</text>
</comment>
<feature type="non-terminal residue" evidence="1">
    <location>
        <position position="142"/>
    </location>
</feature>
<name>A0A822BZ63_9BILA</name>
<gene>
    <name evidence="1" type="ORF">QYT958_LOCUS40110</name>
</gene>
<sequence>MKKFSANANLKIYYCSIYFKLEEIFTACKTVASKLVTPTGGKLAGYAEAVTLVGQAISILPCVGEPLSIIAQPIATLLERVDYKQQKNTMSRIANLGSTQELWDTSQRVAEALTEIYEPLLLQLIPLETELQPVDQAPPANG</sequence>